<sequence length="342" mass="39408">MLLYDEACIPEPRLHPFDTGGEPLVLDFIESLGSGVHAHVWKVRINGELYALKMFTNQQDIPPLPLRLRDEYLDEADEWPHFHAFPNECRAFARLKEFGQEHLAVPCYGWIEADESHYEFMDTQIDETGWSGEDDVGRKRYAIVKELLDMQTDTSCVHIRYLKSMVDTRVAKRAFKGLKTMHDLGILVGDIKEDSMCEGKHVDLSRARAAPHPALPKDFADNPFEWHVNGGAFQDARDFEELVLRKHGWNYAFPANKLWDRIFPNPDYIGKLRSSDGLSPDQVRRKCLGNGWPGHPELFSYEKAKKRFRYVPASGRKPRRPGRSRSSRHSKLPDRCELCEGT</sequence>
<feature type="compositionally biased region" description="Basic and acidic residues" evidence="1">
    <location>
        <begin position="331"/>
        <end position="342"/>
    </location>
</feature>
<dbReference type="InterPro" id="IPR025213">
    <property type="entry name" value="Sim4_Fta2"/>
</dbReference>
<organism evidence="2 3">
    <name type="scientific">Apiospora hydei</name>
    <dbReference type="NCBI Taxonomy" id="1337664"/>
    <lineage>
        <taxon>Eukaryota</taxon>
        <taxon>Fungi</taxon>
        <taxon>Dikarya</taxon>
        <taxon>Ascomycota</taxon>
        <taxon>Pezizomycotina</taxon>
        <taxon>Sordariomycetes</taxon>
        <taxon>Xylariomycetidae</taxon>
        <taxon>Amphisphaeriales</taxon>
        <taxon>Apiosporaceae</taxon>
        <taxon>Apiospora</taxon>
    </lineage>
</organism>
<protein>
    <recommendedName>
        <fullName evidence="4">Protein kinase domain-containing protein</fullName>
    </recommendedName>
</protein>
<proteinExistence type="predicted"/>
<dbReference type="Proteomes" id="UP001433268">
    <property type="component" value="Unassembled WGS sequence"/>
</dbReference>
<dbReference type="SUPFAM" id="SSF56112">
    <property type="entry name" value="Protein kinase-like (PK-like)"/>
    <property type="match status" value="1"/>
</dbReference>
<evidence type="ECO:0008006" key="4">
    <source>
        <dbReference type="Google" id="ProtNLM"/>
    </source>
</evidence>
<keyword evidence="3" id="KW-1185">Reference proteome</keyword>
<name>A0ABR1XE33_9PEZI</name>
<accession>A0ABR1XE33</accession>
<dbReference type="InterPro" id="IPR011009">
    <property type="entry name" value="Kinase-like_dom_sf"/>
</dbReference>
<feature type="compositionally biased region" description="Basic residues" evidence="1">
    <location>
        <begin position="316"/>
        <end position="330"/>
    </location>
</feature>
<reference evidence="2 3" key="1">
    <citation type="submission" date="2023-01" db="EMBL/GenBank/DDBJ databases">
        <title>Analysis of 21 Apiospora genomes using comparative genomics revels a genus with tremendous synthesis potential of carbohydrate active enzymes and secondary metabolites.</title>
        <authorList>
            <person name="Sorensen T."/>
        </authorList>
    </citation>
    <scope>NUCLEOTIDE SEQUENCE [LARGE SCALE GENOMIC DNA]</scope>
    <source>
        <strain evidence="2 3">CBS 114990</strain>
    </source>
</reference>
<gene>
    <name evidence="2" type="ORF">PG997_001534</name>
</gene>
<evidence type="ECO:0000313" key="2">
    <source>
        <dbReference type="EMBL" id="KAK8094849.1"/>
    </source>
</evidence>
<dbReference type="EMBL" id="JAQQWN010000002">
    <property type="protein sequence ID" value="KAK8094849.1"/>
    <property type="molecule type" value="Genomic_DNA"/>
</dbReference>
<feature type="region of interest" description="Disordered" evidence="1">
    <location>
        <begin position="310"/>
        <end position="342"/>
    </location>
</feature>
<comment type="caution">
    <text evidence="2">The sequence shown here is derived from an EMBL/GenBank/DDBJ whole genome shotgun (WGS) entry which is preliminary data.</text>
</comment>
<evidence type="ECO:0000313" key="3">
    <source>
        <dbReference type="Proteomes" id="UP001433268"/>
    </source>
</evidence>
<evidence type="ECO:0000256" key="1">
    <source>
        <dbReference type="SAM" id="MobiDB-lite"/>
    </source>
</evidence>
<dbReference type="GeneID" id="92038909"/>
<dbReference type="RefSeq" id="XP_066675622.1">
    <property type="nucleotide sequence ID" value="XM_066805849.1"/>
</dbReference>
<dbReference type="Pfam" id="PF13095">
    <property type="entry name" value="FTA2"/>
    <property type="match status" value="1"/>
</dbReference>